<sequence>MAGHISDEDSENITREDPSMQGPMGSRSVVESGHPSIRNIMTGMNSFLLSGGSDKLGMRCTGHITVRSQPLEDYSDYSLE</sequence>
<keyword evidence="3" id="KW-1185">Reference proteome</keyword>
<comment type="caution">
    <text evidence="2">The sequence shown here is derived from an EMBL/GenBank/DDBJ whole genome shotgun (WGS) entry which is preliminary data.</text>
</comment>
<reference evidence="2 3" key="1">
    <citation type="submission" date="2024-02" db="EMBL/GenBank/DDBJ databases">
        <title>de novo genome assembly of Solanum bulbocastanum strain 11H21.</title>
        <authorList>
            <person name="Hosaka A.J."/>
        </authorList>
    </citation>
    <scope>NUCLEOTIDE SEQUENCE [LARGE SCALE GENOMIC DNA]</scope>
    <source>
        <tissue evidence="2">Young leaves</tissue>
    </source>
</reference>
<accession>A0AAN8TNU7</accession>
<dbReference type="EMBL" id="JBANQN010000004">
    <property type="protein sequence ID" value="KAK6791853.1"/>
    <property type="molecule type" value="Genomic_DNA"/>
</dbReference>
<evidence type="ECO:0000313" key="2">
    <source>
        <dbReference type="EMBL" id="KAK6791853.1"/>
    </source>
</evidence>
<name>A0AAN8TNU7_SOLBU</name>
<dbReference type="AlphaFoldDB" id="A0AAN8TNU7"/>
<proteinExistence type="predicted"/>
<dbReference type="Proteomes" id="UP001371456">
    <property type="component" value="Unassembled WGS sequence"/>
</dbReference>
<organism evidence="2 3">
    <name type="scientific">Solanum bulbocastanum</name>
    <name type="common">Wild potato</name>
    <dbReference type="NCBI Taxonomy" id="147425"/>
    <lineage>
        <taxon>Eukaryota</taxon>
        <taxon>Viridiplantae</taxon>
        <taxon>Streptophyta</taxon>
        <taxon>Embryophyta</taxon>
        <taxon>Tracheophyta</taxon>
        <taxon>Spermatophyta</taxon>
        <taxon>Magnoliopsida</taxon>
        <taxon>eudicotyledons</taxon>
        <taxon>Gunneridae</taxon>
        <taxon>Pentapetalae</taxon>
        <taxon>asterids</taxon>
        <taxon>lamiids</taxon>
        <taxon>Solanales</taxon>
        <taxon>Solanaceae</taxon>
        <taxon>Solanoideae</taxon>
        <taxon>Solaneae</taxon>
        <taxon>Solanum</taxon>
    </lineage>
</organism>
<feature type="region of interest" description="Disordered" evidence="1">
    <location>
        <begin position="1"/>
        <end position="34"/>
    </location>
</feature>
<evidence type="ECO:0000313" key="3">
    <source>
        <dbReference type="Proteomes" id="UP001371456"/>
    </source>
</evidence>
<gene>
    <name evidence="2" type="ORF">RDI58_010934</name>
</gene>
<evidence type="ECO:0000256" key="1">
    <source>
        <dbReference type="SAM" id="MobiDB-lite"/>
    </source>
</evidence>
<protein>
    <submittedName>
        <fullName evidence="2">Uncharacterized protein</fullName>
    </submittedName>
</protein>